<feature type="non-terminal residue" evidence="7">
    <location>
        <position position="141"/>
    </location>
</feature>
<comment type="catalytic activity">
    <reaction evidence="5">
        <text>O-phospho-L-serine + 2-oxoglutarate = 3-phosphooxypyruvate + L-glutamate</text>
        <dbReference type="Rhea" id="RHEA:14329"/>
        <dbReference type="ChEBI" id="CHEBI:16810"/>
        <dbReference type="ChEBI" id="CHEBI:18110"/>
        <dbReference type="ChEBI" id="CHEBI:29985"/>
        <dbReference type="ChEBI" id="CHEBI:57524"/>
        <dbReference type="EC" id="2.6.1.52"/>
    </reaction>
</comment>
<dbReference type="InterPro" id="IPR015424">
    <property type="entry name" value="PyrdxlP-dep_Trfase"/>
</dbReference>
<dbReference type="Pfam" id="PF00266">
    <property type="entry name" value="Aminotran_5"/>
    <property type="match status" value="1"/>
</dbReference>
<dbReference type="GO" id="GO:0006564">
    <property type="term" value="P:L-serine biosynthetic process"/>
    <property type="evidence" value="ECO:0007669"/>
    <property type="project" value="InterPro"/>
</dbReference>
<dbReference type="PANTHER" id="PTHR43247:SF1">
    <property type="entry name" value="PHOSPHOSERINE AMINOTRANSFERASE"/>
    <property type="match status" value="1"/>
</dbReference>
<keyword evidence="2 7" id="KW-0808">Transferase</keyword>
<dbReference type="GO" id="GO:0030170">
    <property type="term" value="F:pyridoxal phosphate binding"/>
    <property type="evidence" value="ECO:0007669"/>
    <property type="project" value="TreeGrafter"/>
</dbReference>
<evidence type="ECO:0000256" key="3">
    <source>
        <dbReference type="ARBA" id="ARBA00022898"/>
    </source>
</evidence>
<comment type="pathway">
    <text evidence="4">Amino-acid biosynthesis.</text>
</comment>
<dbReference type="EMBL" id="JAAPAO010003417">
    <property type="protein sequence ID" value="KAF4646474.1"/>
    <property type="molecule type" value="Genomic_DNA"/>
</dbReference>
<keyword evidence="7" id="KW-0032">Aminotransferase</keyword>
<dbReference type="PANTHER" id="PTHR43247">
    <property type="entry name" value="PHOSPHOSERINE AMINOTRANSFERASE"/>
    <property type="match status" value="1"/>
</dbReference>
<evidence type="ECO:0000256" key="4">
    <source>
        <dbReference type="ARBA" id="ARBA00029440"/>
    </source>
</evidence>
<keyword evidence="8" id="KW-1185">Reference proteome</keyword>
<dbReference type="GO" id="GO:0004648">
    <property type="term" value="F:O-phospho-L-serine:2-oxoglutarate aminotransferase activity"/>
    <property type="evidence" value="ECO:0007669"/>
    <property type="project" value="UniProtKB-EC"/>
</dbReference>
<organism evidence="7 8">
    <name type="scientific">Perkinsus chesapeaki</name>
    <name type="common">Clam parasite</name>
    <name type="synonym">Perkinsus andrewsi</name>
    <dbReference type="NCBI Taxonomy" id="330153"/>
    <lineage>
        <taxon>Eukaryota</taxon>
        <taxon>Sar</taxon>
        <taxon>Alveolata</taxon>
        <taxon>Perkinsozoa</taxon>
        <taxon>Perkinsea</taxon>
        <taxon>Perkinsida</taxon>
        <taxon>Perkinsidae</taxon>
        <taxon>Perkinsus</taxon>
    </lineage>
</organism>
<gene>
    <name evidence="7" type="primary">PSAT1_2</name>
    <name evidence="7" type="ORF">FOL47_006171</name>
</gene>
<dbReference type="InterPro" id="IPR015421">
    <property type="entry name" value="PyrdxlP-dep_Trfase_major"/>
</dbReference>
<dbReference type="InterPro" id="IPR000192">
    <property type="entry name" value="Aminotrans_V_dom"/>
</dbReference>
<feature type="domain" description="Aminotransferase class V" evidence="6">
    <location>
        <begin position="2"/>
        <end position="139"/>
    </location>
</feature>
<dbReference type="InterPro" id="IPR022278">
    <property type="entry name" value="Pser_aminoTfrase"/>
</dbReference>
<sequence length="141" mass="15769">AAEADLREVLNIPDNFKVIFYQGGATLQFAGIPMNMMGEGKKADYIVTGQWSEKAAKEASKYGEVNIVANTKPEKFTRVPRMSEYKDKLSSDASYVYYCMNETVNGVEFDYVPDVGDKPLVCDMSSNFMSRPIDFSKFAVV</sequence>
<accession>A0A7J6KHN6</accession>
<dbReference type="Gene3D" id="3.40.640.10">
    <property type="entry name" value="Type I PLP-dependent aspartate aminotransferase-like (Major domain)"/>
    <property type="match status" value="1"/>
</dbReference>
<protein>
    <submittedName>
        <fullName evidence="7">Phosphoserine aminotransferase</fullName>
    </submittedName>
</protein>
<evidence type="ECO:0000256" key="5">
    <source>
        <dbReference type="ARBA" id="ARBA00049007"/>
    </source>
</evidence>
<name>A0A7J6KHN6_PERCH</name>
<dbReference type="OrthoDB" id="1703350at2759"/>
<comment type="caution">
    <text evidence="7">The sequence shown here is derived from an EMBL/GenBank/DDBJ whole genome shotgun (WGS) entry which is preliminary data.</text>
</comment>
<evidence type="ECO:0000256" key="1">
    <source>
        <dbReference type="ARBA" id="ARBA00001933"/>
    </source>
</evidence>
<dbReference type="AlphaFoldDB" id="A0A7J6KHN6"/>
<proteinExistence type="predicted"/>
<evidence type="ECO:0000256" key="2">
    <source>
        <dbReference type="ARBA" id="ARBA00022679"/>
    </source>
</evidence>
<evidence type="ECO:0000259" key="6">
    <source>
        <dbReference type="Pfam" id="PF00266"/>
    </source>
</evidence>
<keyword evidence="3" id="KW-0663">Pyridoxal phosphate</keyword>
<feature type="non-terminal residue" evidence="7">
    <location>
        <position position="1"/>
    </location>
</feature>
<dbReference type="SUPFAM" id="SSF53383">
    <property type="entry name" value="PLP-dependent transferases"/>
    <property type="match status" value="1"/>
</dbReference>
<dbReference type="Proteomes" id="UP000591131">
    <property type="component" value="Unassembled WGS sequence"/>
</dbReference>
<comment type="cofactor">
    <cofactor evidence="1">
        <name>pyridoxal 5'-phosphate</name>
        <dbReference type="ChEBI" id="CHEBI:597326"/>
    </cofactor>
</comment>
<evidence type="ECO:0000313" key="7">
    <source>
        <dbReference type="EMBL" id="KAF4646474.1"/>
    </source>
</evidence>
<dbReference type="GO" id="GO:0005737">
    <property type="term" value="C:cytoplasm"/>
    <property type="evidence" value="ECO:0007669"/>
    <property type="project" value="TreeGrafter"/>
</dbReference>
<reference evidence="7 8" key="1">
    <citation type="submission" date="2020-04" db="EMBL/GenBank/DDBJ databases">
        <title>Perkinsus chesapeaki whole genome sequence.</title>
        <authorList>
            <person name="Bogema D.R."/>
        </authorList>
    </citation>
    <scope>NUCLEOTIDE SEQUENCE [LARGE SCALE GENOMIC DNA]</scope>
    <source>
        <strain evidence="7">ATCC PRA-425</strain>
    </source>
</reference>
<evidence type="ECO:0000313" key="8">
    <source>
        <dbReference type="Proteomes" id="UP000591131"/>
    </source>
</evidence>